<dbReference type="PANTHER" id="PTHR43190">
    <property type="entry name" value="N-ACETYL-D-GLUCOSAMINE KINASE"/>
    <property type="match status" value="1"/>
</dbReference>
<evidence type="ECO:0000259" key="1">
    <source>
        <dbReference type="Pfam" id="PF01869"/>
    </source>
</evidence>
<dbReference type="OrthoDB" id="9816014at2"/>
<sequence>MWFIGVDGGGSKCRALISDEKGRTLGVGLGGPANPLHGYEQAVASVMSAIRDALHDAGLERRALTESIACLGLAGVNLPSLRQRMLAWQHPFAGLHLVTDLHIACRAAHDGGDGAVIISGTGSCGVAVVGDTETIFGAHGFPMGDKGSGAWLGLEALRYYLLADDGFVERGALYKAFQQHFQTDDALAIIEVMAGKGSSAYAALAKLVFNSAEQHDEHAIAMLKDGANYLDQLADKLLRCGPPRLTMVGGLTECWQPWLRADIAAQLEPALIAPEAAAAKLAHAQAHKRSA</sequence>
<dbReference type="CDD" id="cd24082">
    <property type="entry name" value="ASKHA_NBD_GspK-like"/>
    <property type="match status" value="1"/>
</dbReference>
<proteinExistence type="predicted"/>
<name>A0A4R6UMQ5_9GAMM</name>
<keyword evidence="3" id="KW-1185">Reference proteome</keyword>
<dbReference type="NCBIfam" id="NF046058">
    <property type="entry name" value="NagK_SO3507"/>
    <property type="match status" value="1"/>
</dbReference>
<feature type="domain" description="ATPase BadF/BadG/BcrA/BcrD type" evidence="1">
    <location>
        <begin position="4"/>
        <end position="254"/>
    </location>
</feature>
<protein>
    <submittedName>
        <fullName evidence="2">Glucosamine kinase</fullName>
    </submittedName>
</protein>
<dbReference type="GO" id="GO:0016301">
    <property type="term" value="F:kinase activity"/>
    <property type="evidence" value="ECO:0007669"/>
    <property type="project" value="UniProtKB-KW"/>
</dbReference>
<organism evidence="2 3">
    <name type="scientific">Permianibacter aggregans</name>
    <dbReference type="NCBI Taxonomy" id="1510150"/>
    <lineage>
        <taxon>Bacteria</taxon>
        <taxon>Pseudomonadati</taxon>
        <taxon>Pseudomonadota</taxon>
        <taxon>Gammaproteobacteria</taxon>
        <taxon>Pseudomonadales</taxon>
        <taxon>Pseudomonadaceae</taxon>
        <taxon>Permianibacter</taxon>
    </lineage>
</organism>
<evidence type="ECO:0000313" key="3">
    <source>
        <dbReference type="Proteomes" id="UP000295375"/>
    </source>
</evidence>
<evidence type="ECO:0000313" key="2">
    <source>
        <dbReference type="EMBL" id="TDQ47476.1"/>
    </source>
</evidence>
<dbReference type="Pfam" id="PF01869">
    <property type="entry name" value="BcrAD_BadFG"/>
    <property type="match status" value="1"/>
</dbReference>
<dbReference type="InterPro" id="IPR002731">
    <property type="entry name" value="ATPase_BadF"/>
</dbReference>
<dbReference type="InterPro" id="IPR043129">
    <property type="entry name" value="ATPase_NBD"/>
</dbReference>
<dbReference type="EMBL" id="SNYM01000010">
    <property type="protein sequence ID" value="TDQ47476.1"/>
    <property type="molecule type" value="Genomic_DNA"/>
</dbReference>
<dbReference type="InterPro" id="IPR052519">
    <property type="entry name" value="Euk-type_GlcNAc_Kinase"/>
</dbReference>
<dbReference type="Gene3D" id="3.30.420.40">
    <property type="match status" value="2"/>
</dbReference>
<comment type="caution">
    <text evidence="2">The sequence shown here is derived from an EMBL/GenBank/DDBJ whole genome shotgun (WGS) entry which is preliminary data.</text>
</comment>
<dbReference type="SUPFAM" id="SSF53067">
    <property type="entry name" value="Actin-like ATPase domain"/>
    <property type="match status" value="2"/>
</dbReference>
<dbReference type="PANTHER" id="PTHR43190:SF3">
    <property type="entry name" value="N-ACETYL-D-GLUCOSAMINE KINASE"/>
    <property type="match status" value="1"/>
</dbReference>
<keyword evidence="2" id="KW-0808">Transferase</keyword>
<dbReference type="Proteomes" id="UP000295375">
    <property type="component" value="Unassembled WGS sequence"/>
</dbReference>
<accession>A0A4R6UMQ5</accession>
<keyword evidence="2" id="KW-0418">Kinase</keyword>
<gene>
    <name evidence="2" type="ORF">EV696_11068</name>
</gene>
<dbReference type="AlphaFoldDB" id="A0A4R6UMQ5"/>
<reference evidence="2 3" key="1">
    <citation type="submission" date="2019-03" db="EMBL/GenBank/DDBJ databases">
        <title>Genomic Encyclopedia of Type Strains, Phase IV (KMG-IV): sequencing the most valuable type-strain genomes for metagenomic binning, comparative biology and taxonomic classification.</title>
        <authorList>
            <person name="Goeker M."/>
        </authorList>
    </citation>
    <scope>NUCLEOTIDE SEQUENCE [LARGE SCALE GENOMIC DNA]</scope>
    <source>
        <strain evidence="2 3">DSM 103792</strain>
    </source>
</reference>